<dbReference type="InterPro" id="IPR051159">
    <property type="entry name" value="Hexapeptide_acetyltransf"/>
</dbReference>
<reference evidence="7" key="1">
    <citation type="submission" date="2010-10" db="EMBL/GenBank/DDBJ databases">
        <title>Complete sequence of Enterobacter cloacae SCF1.</title>
        <authorList>
            <consortium name="US DOE Joint Genome Institute"/>
            <person name="Lucas S."/>
            <person name="Copeland A."/>
            <person name="Lapidus A."/>
            <person name="Cheng J.-F."/>
            <person name="Bruce D."/>
            <person name="Goodwin L."/>
            <person name="Pitluck S."/>
            <person name="Davenport K."/>
            <person name="Detter J.C."/>
            <person name="Han C."/>
            <person name="Tapia R."/>
            <person name="Land M."/>
            <person name="Hauser L."/>
            <person name="Chang Y.-J."/>
            <person name="Jeffries C."/>
            <person name="Kyrpides N."/>
            <person name="Ivanova N."/>
            <person name="Mikhailova N."/>
            <person name="DeAngelis K."/>
            <person name="Arkin A.P."/>
            <person name="Chivian D."/>
            <person name="Edwards B."/>
            <person name="Woo H."/>
            <person name="Hazen T.C."/>
            <person name="Woyke T."/>
        </authorList>
    </citation>
    <scope>NUCLEOTIDE SEQUENCE [LARGE SCALE GENOMIC DNA]</scope>
    <source>
        <strain evidence="7">SCF1</strain>
    </source>
</reference>
<dbReference type="InterPro" id="IPR018357">
    <property type="entry name" value="Hexapep_transf_CS"/>
</dbReference>
<organism evidence="6 7">
    <name type="scientific">Enterobacter lignolyticus (strain SCF1)</name>
    <dbReference type="NCBI Taxonomy" id="701347"/>
    <lineage>
        <taxon>Bacteria</taxon>
        <taxon>Pseudomonadati</taxon>
        <taxon>Pseudomonadota</taxon>
        <taxon>Gammaproteobacteria</taxon>
        <taxon>Enterobacterales</taxon>
        <taxon>Enterobacteriaceae</taxon>
        <taxon>Pluralibacter</taxon>
    </lineage>
</organism>
<evidence type="ECO:0000256" key="2">
    <source>
        <dbReference type="ARBA" id="ARBA00022679"/>
    </source>
</evidence>
<dbReference type="AlphaFoldDB" id="E3GCW6"/>
<dbReference type="STRING" id="701347.Entcl_1636"/>
<keyword evidence="2" id="KW-0808">Transferase</keyword>
<dbReference type="eggNOG" id="COG0110">
    <property type="taxonomic scope" value="Bacteria"/>
</dbReference>
<dbReference type="InterPro" id="IPR024005">
    <property type="entry name" value="Colanic_acid_synth_WcaF"/>
</dbReference>
<dbReference type="Pfam" id="PF00132">
    <property type="entry name" value="Hexapep"/>
    <property type="match status" value="1"/>
</dbReference>
<dbReference type="RefSeq" id="WP_013365640.1">
    <property type="nucleotide sequence ID" value="NC_014618.1"/>
</dbReference>
<dbReference type="InterPro" id="IPR001451">
    <property type="entry name" value="Hexapep"/>
</dbReference>
<comment type="similarity">
    <text evidence="1">Belongs to the transferase hexapeptide repeat family.</text>
</comment>
<dbReference type="InterPro" id="IPR011004">
    <property type="entry name" value="Trimer_LpxA-like_sf"/>
</dbReference>
<evidence type="ECO:0000256" key="5">
    <source>
        <dbReference type="NCBIfam" id="TIGR04008"/>
    </source>
</evidence>
<dbReference type="PROSITE" id="PS00101">
    <property type="entry name" value="HEXAPEP_TRANSFERASES"/>
    <property type="match status" value="1"/>
</dbReference>
<keyword evidence="7" id="KW-1185">Reference proteome</keyword>
<proteinExistence type="inferred from homology"/>
<evidence type="ECO:0000256" key="4">
    <source>
        <dbReference type="ARBA" id="ARBA00023315"/>
    </source>
</evidence>
<dbReference type="EMBL" id="CP002272">
    <property type="protein sequence ID" value="ADO47896.1"/>
    <property type="molecule type" value="Genomic_DNA"/>
</dbReference>
<dbReference type="NCBIfam" id="NF007797">
    <property type="entry name" value="PRK10502.1"/>
    <property type="match status" value="1"/>
</dbReference>
<dbReference type="GO" id="GO:0005829">
    <property type="term" value="C:cytosol"/>
    <property type="evidence" value="ECO:0007669"/>
    <property type="project" value="TreeGrafter"/>
</dbReference>
<dbReference type="Gene3D" id="2.160.10.10">
    <property type="entry name" value="Hexapeptide repeat proteins"/>
    <property type="match status" value="1"/>
</dbReference>
<dbReference type="Proteomes" id="UP000006872">
    <property type="component" value="Chromosome"/>
</dbReference>
<dbReference type="PANTHER" id="PTHR23416">
    <property type="entry name" value="SIALIC ACID SYNTHASE-RELATED"/>
    <property type="match status" value="1"/>
</dbReference>
<protein>
    <recommendedName>
        <fullName evidence="5">Colanic acid biosynthesis acetyltransferase WcaF</fullName>
        <ecNumber evidence="5">2.3.1.-</ecNumber>
    </recommendedName>
</protein>
<dbReference type="SUPFAM" id="SSF51161">
    <property type="entry name" value="Trimeric LpxA-like enzymes"/>
    <property type="match status" value="1"/>
</dbReference>
<evidence type="ECO:0000313" key="6">
    <source>
        <dbReference type="EMBL" id="ADO47896.1"/>
    </source>
</evidence>
<evidence type="ECO:0000256" key="3">
    <source>
        <dbReference type="ARBA" id="ARBA00022737"/>
    </source>
</evidence>
<gene>
    <name evidence="6" type="ordered locus">Entcl_1636</name>
</gene>
<dbReference type="EC" id="2.3.1.-" evidence="5"/>
<dbReference type="PANTHER" id="PTHR23416:SF23">
    <property type="entry name" value="ACETYLTRANSFERASE C18B11.09C-RELATED"/>
    <property type="match status" value="1"/>
</dbReference>
<keyword evidence="3" id="KW-0677">Repeat</keyword>
<keyword evidence="4" id="KW-0012">Acyltransferase</keyword>
<dbReference type="NCBIfam" id="TIGR04008">
    <property type="entry name" value="WcaF"/>
    <property type="match status" value="1"/>
</dbReference>
<sequence length="190" mass="20856">MQELSGFSVPKGFRGAGGIKVQLWWAVQATLFAWSPQILYRWRAFLLRLFGAQLGKNVVIRPSVKITYPWKLTLGDYAWVGDHAVLYSLGDITIGRNSVVSQQCYLCTGSHDYRSAHFDITAAPIVIGDKCWLATDVFVAPGVTIGDGTVVGARSSVFTSLPANAICRGNPAVVTRERVESVNIEEQKHD</sequence>
<dbReference type="GO" id="GO:0008374">
    <property type="term" value="F:O-acyltransferase activity"/>
    <property type="evidence" value="ECO:0007669"/>
    <property type="project" value="TreeGrafter"/>
</dbReference>
<evidence type="ECO:0000313" key="7">
    <source>
        <dbReference type="Proteomes" id="UP000006872"/>
    </source>
</evidence>
<reference evidence="6 7" key="2">
    <citation type="journal article" date="2011" name="Stand. Genomic Sci.">
        <title>Complete genome sequence of 'Enterobacter lignolyticus' SCF1.</title>
        <authorList>
            <person name="Deangelis K.M."/>
            <person name="D'Haeseleer P."/>
            <person name="Chivian D."/>
            <person name="Fortney J.L."/>
            <person name="Khudyakov J."/>
            <person name="Simmons B."/>
            <person name="Woo H."/>
            <person name="Arkin A.P."/>
            <person name="Davenport K.W."/>
            <person name="Goodwin L."/>
            <person name="Chen A."/>
            <person name="Ivanova N."/>
            <person name="Kyrpides N.C."/>
            <person name="Mavromatis K."/>
            <person name="Woyke T."/>
            <person name="Hazen T.C."/>
        </authorList>
    </citation>
    <scope>NUCLEOTIDE SEQUENCE [LARGE SCALE GENOMIC DNA]</scope>
    <source>
        <strain evidence="6 7">SCF1</strain>
    </source>
</reference>
<evidence type="ECO:0000256" key="1">
    <source>
        <dbReference type="ARBA" id="ARBA00007274"/>
    </source>
</evidence>
<accession>E3GCW6</accession>
<dbReference type="CDD" id="cd05825">
    <property type="entry name" value="LbH_wcaF_like"/>
    <property type="match status" value="1"/>
</dbReference>
<name>E3GCW6_ENTLS</name>
<dbReference type="HOGENOM" id="CLU_051638_7_2_6"/>
<dbReference type="KEGG" id="esc:Entcl_1636"/>